<comment type="caution">
    <text evidence="1">The sequence shown here is derived from an EMBL/GenBank/DDBJ whole genome shotgun (WGS) entry which is preliminary data.</text>
</comment>
<accession>A0ABU2HXT2</accession>
<reference evidence="2" key="1">
    <citation type="submission" date="2023-07" db="EMBL/GenBank/DDBJ databases">
        <title>Paracoccus sp. MBLB3053 whole genome sequence.</title>
        <authorList>
            <person name="Hwang C.Y."/>
            <person name="Cho E.-S."/>
            <person name="Seo M.-J."/>
        </authorList>
    </citation>
    <scope>NUCLEOTIDE SEQUENCE [LARGE SCALE GENOMIC DNA]</scope>
    <source>
        <strain evidence="2">MBLB3053</strain>
    </source>
</reference>
<dbReference type="EMBL" id="JAVQLW010000004">
    <property type="protein sequence ID" value="MDS9469848.1"/>
    <property type="molecule type" value="Genomic_DNA"/>
</dbReference>
<sequence length="90" mass="9595">MPLGKGICRAGPIPARPDDDDNIFARPAVGALFGPAFVTGHVEGIGARHVRFRPGWDESGKEFPNSLKEHECRASQQPQACAIALMVASV</sequence>
<name>A0ABU2HXT2_9RHOB</name>
<dbReference type="Proteomes" id="UP001269144">
    <property type="component" value="Unassembled WGS sequence"/>
</dbReference>
<proteinExistence type="predicted"/>
<protein>
    <submittedName>
        <fullName evidence="1">Uncharacterized protein</fullName>
    </submittedName>
</protein>
<dbReference type="RefSeq" id="WP_311162600.1">
    <property type="nucleotide sequence ID" value="NZ_JAVQLW010000004.1"/>
</dbReference>
<gene>
    <name evidence="1" type="ORF">RGQ15_20010</name>
</gene>
<evidence type="ECO:0000313" key="1">
    <source>
        <dbReference type="EMBL" id="MDS9469848.1"/>
    </source>
</evidence>
<organism evidence="1 2">
    <name type="scientific">Paracoccus aurantius</name>
    <dbReference type="NCBI Taxonomy" id="3073814"/>
    <lineage>
        <taxon>Bacteria</taxon>
        <taxon>Pseudomonadati</taxon>
        <taxon>Pseudomonadota</taxon>
        <taxon>Alphaproteobacteria</taxon>
        <taxon>Rhodobacterales</taxon>
        <taxon>Paracoccaceae</taxon>
        <taxon>Paracoccus</taxon>
    </lineage>
</organism>
<keyword evidence="2" id="KW-1185">Reference proteome</keyword>
<evidence type="ECO:0000313" key="2">
    <source>
        <dbReference type="Proteomes" id="UP001269144"/>
    </source>
</evidence>